<proteinExistence type="predicted"/>
<accession>A0A8H6DSL8</accession>
<protein>
    <submittedName>
        <fullName evidence="1">Uncharacterized protein</fullName>
    </submittedName>
</protein>
<dbReference type="Proteomes" id="UP000624244">
    <property type="component" value="Unassembled WGS sequence"/>
</dbReference>
<gene>
    <name evidence="1" type="ORF">GGP41_003186</name>
</gene>
<comment type="caution">
    <text evidence="1">The sequence shown here is derived from an EMBL/GenBank/DDBJ whole genome shotgun (WGS) entry which is preliminary data.</text>
</comment>
<reference evidence="1" key="1">
    <citation type="submission" date="2019-11" db="EMBL/GenBank/DDBJ databases">
        <title>Bipolaris sorokiniana Genome sequencing.</title>
        <authorList>
            <person name="Wang H."/>
        </authorList>
    </citation>
    <scope>NUCLEOTIDE SEQUENCE</scope>
</reference>
<sequence length="156" mass="16830">MATQVPNPVAPNTTFSSARRRFAHDALCPTLRGLSTVSNVSVRSILVQNGLNCEARFVTLGHHCKAVHSLSEHPAAIINSQLTPDYLAAANHKSAIFETNARGNDTGLRMQQRCISGTSLRCRSMMSAALHQEINTGSYSTAVLLNLRLTDVSSVL</sequence>
<dbReference type="AlphaFoldDB" id="A0A8H6DSL8"/>
<dbReference type="EMBL" id="WNKQ01000014">
    <property type="protein sequence ID" value="KAF5846931.1"/>
    <property type="molecule type" value="Genomic_DNA"/>
</dbReference>
<evidence type="ECO:0000313" key="2">
    <source>
        <dbReference type="Proteomes" id="UP000624244"/>
    </source>
</evidence>
<evidence type="ECO:0000313" key="1">
    <source>
        <dbReference type="EMBL" id="KAF5846931.1"/>
    </source>
</evidence>
<organism evidence="1 2">
    <name type="scientific">Cochliobolus sativus</name>
    <name type="common">Common root rot and spot blotch fungus</name>
    <name type="synonym">Bipolaris sorokiniana</name>
    <dbReference type="NCBI Taxonomy" id="45130"/>
    <lineage>
        <taxon>Eukaryota</taxon>
        <taxon>Fungi</taxon>
        <taxon>Dikarya</taxon>
        <taxon>Ascomycota</taxon>
        <taxon>Pezizomycotina</taxon>
        <taxon>Dothideomycetes</taxon>
        <taxon>Pleosporomycetidae</taxon>
        <taxon>Pleosporales</taxon>
        <taxon>Pleosporineae</taxon>
        <taxon>Pleosporaceae</taxon>
        <taxon>Bipolaris</taxon>
    </lineage>
</organism>
<name>A0A8H6DSL8_COCSA</name>